<accession>A0A7M2WYZ3</accession>
<dbReference type="RefSeq" id="WP_206293677.1">
    <property type="nucleotide sequence ID" value="NZ_CP063458.1"/>
</dbReference>
<keyword evidence="2" id="KW-0732">Signal</keyword>
<keyword evidence="5" id="KW-1185">Reference proteome</keyword>
<dbReference type="InterPro" id="IPR005181">
    <property type="entry name" value="SASA"/>
</dbReference>
<dbReference type="AlphaFoldDB" id="A0A7M2WYZ3"/>
<evidence type="ECO:0000256" key="2">
    <source>
        <dbReference type="SAM" id="SignalP"/>
    </source>
</evidence>
<feature type="domain" description="Sialate O-acetylesterase" evidence="3">
    <location>
        <begin position="28"/>
        <end position="278"/>
    </location>
</feature>
<dbReference type="Proteomes" id="UP000593765">
    <property type="component" value="Chromosome"/>
</dbReference>
<evidence type="ECO:0000256" key="1">
    <source>
        <dbReference type="ARBA" id="ARBA00022801"/>
    </source>
</evidence>
<reference evidence="4 5" key="1">
    <citation type="submission" date="2020-10" db="EMBL/GenBank/DDBJ databases">
        <title>Wide distribution of Phycisphaera-like planctomycetes from WD2101 soil group in peatlands and genome analysis of the first cultivated representative.</title>
        <authorList>
            <person name="Dedysh S.N."/>
            <person name="Beletsky A.V."/>
            <person name="Ivanova A."/>
            <person name="Kulichevskaya I.S."/>
            <person name="Suzina N.E."/>
            <person name="Philippov D.A."/>
            <person name="Rakitin A.L."/>
            <person name="Mardanov A.V."/>
            <person name="Ravin N.V."/>
        </authorList>
    </citation>
    <scope>NUCLEOTIDE SEQUENCE [LARGE SCALE GENOMIC DNA]</scope>
    <source>
        <strain evidence="4 5">M1803</strain>
    </source>
</reference>
<feature type="signal peptide" evidence="2">
    <location>
        <begin position="1"/>
        <end position="20"/>
    </location>
</feature>
<gene>
    <name evidence="4" type="ORF">IPV69_04255</name>
</gene>
<proteinExistence type="predicted"/>
<dbReference type="PANTHER" id="PTHR31988:SF19">
    <property type="entry name" value="9-O-ACETYL-N-ACETYLNEURAMINIC ACID DEACETYLASE-RELATED"/>
    <property type="match status" value="1"/>
</dbReference>
<feature type="domain" description="Sialate O-acetylesterase" evidence="3">
    <location>
        <begin position="302"/>
        <end position="545"/>
    </location>
</feature>
<evidence type="ECO:0000313" key="4">
    <source>
        <dbReference type="EMBL" id="QOV90584.1"/>
    </source>
</evidence>
<feature type="chain" id="PRO_5034579040" description="Sialate O-acetylesterase domain-containing protein" evidence="2">
    <location>
        <begin position="21"/>
        <end position="548"/>
    </location>
</feature>
<dbReference type="PANTHER" id="PTHR31988">
    <property type="entry name" value="ESTERASE, PUTATIVE (DUF303)-RELATED"/>
    <property type="match status" value="1"/>
</dbReference>
<dbReference type="Gene3D" id="3.40.50.1110">
    <property type="entry name" value="SGNH hydrolase"/>
    <property type="match status" value="2"/>
</dbReference>
<protein>
    <recommendedName>
        <fullName evidence="3">Sialate O-acetylesterase domain-containing protein</fullName>
    </recommendedName>
</protein>
<dbReference type="KEGG" id="hbs:IPV69_04255"/>
<name>A0A7M2WYZ3_9BACT</name>
<organism evidence="4 5">
    <name type="scientific">Humisphaera borealis</name>
    <dbReference type="NCBI Taxonomy" id="2807512"/>
    <lineage>
        <taxon>Bacteria</taxon>
        <taxon>Pseudomonadati</taxon>
        <taxon>Planctomycetota</taxon>
        <taxon>Phycisphaerae</taxon>
        <taxon>Tepidisphaerales</taxon>
        <taxon>Tepidisphaeraceae</taxon>
        <taxon>Humisphaera</taxon>
    </lineage>
</organism>
<keyword evidence="1" id="KW-0378">Hydrolase</keyword>
<evidence type="ECO:0000313" key="5">
    <source>
        <dbReference type="Proteomes" id="UP000593765"/>
    </source>
</evidence>
<dbReference type="EMBL" id="CP063458">
    <property type="protein sequence ID" value="QOV90584.1"/>
    <property type="molecule type" value="Genomic_DNA"/>
</dbReference>
<dbReference type="SUPFAM" id="SSF52266">
    <property type="entry name" value="SGNH hydrolase"/>
    <property type="match status" value="2"/>
</dbReference>
<dbReference type="InterPro" id="IPR052940">
    <property type="entry name" value="Carb_Esterase_6"/>
</dbReference>
<dbReference type="InterPro" id="IPR036514">
    <property type="entry name" value="SGNH_hydro_sf"/>
</dbReference>
<dbReference type="Pfam" id="PF03629">
    <property type="entry name" value="SASA"/>
    <property type="match status" value="2"/>
</dbReference>
<dbReference type="GO" id="GO:0016788">
    <property type="term" value="F:hydrolase activity, acting on ester bonds"/>
    <property type="evidence" value="ECO:0007669"/>
    <property type="project" value="UniProtKB-ARBA"/>
</dbReference>
<sequence>MKTILALIAVLCLAPAPARGADTDTKTLRVFIFAGQSNMVGTHSRVEHIRRFPPFVGLDKPQKNILLSYNLGRETKQTSNGWIDLQTTGDYFGPELSFARRVSQNIEAPIAIIKCAAGGTALGDDWNPDEPGGFKLYPLALELVRSSLRDLDQKKIAYRIEGFMWHQGENDMFSKEFKPVYARNLSNFLASWRRDLKTPHLRFYIGELCTKTIWGMDNRDNMHAIRTAQKAVADADPLADYVPTSHDAVEIGGDAGLHYHYGTLGQLEHGVNYADAYLRTVGKLPATDRPLKVWPYAKGSPVKLFILAGHRNMEGERAFTEDLKTMAGQAALAADNVNIAFKYSLGGGYKTSNGWEPLGPAGFYDTFGPELSFGRALQAKVPGNIAIAKFTHSGSQMNDWTPQGTTAKDCNLYAPFTAFIKESIRELEAKGHTVELAGIFYHVGENDTAFNPYRREAAKWLQSTVNQSRRDLALPSLKWHVSQQPPPVEEGLAKTDITAHLAAIAAADSAFIHRKVFDLPPQQEKLVLNTAGIIKLGESLAKSYLDRP</sequence>
<evidence type="ECO:0000259" key="3">
    <source>
        <dbReference type="Pfam" id="PF03629"/>
    </source>
</evidence>